<dbReference type="RefSeq" id="WP_367878423.1">
    <property type="nucleotide sequence ID" value="NZ_JBFNXX010000010.1"/>
</dbReference>
<proteinExistence type="predicted"/>
<evidence type="ECO:0000313" key="3">
    <source>
        <dbReference type="Proteomes" id="UP001556098"/>
    </source>
</evidence>
<name>A0ABV3RP20_9RHOB</name>
<comment type="caution">
    <text evidence="2">The sequence shown here is derived from an EMBL/GenBank/DDBJ whole genome shotgun (WGS) entry which is preliminary data.</text>
</comment>
<evidence type="ECO:0000313" key="2">
    <source>
        <dbReference type="EMBL" id="MEW9920721.1"/>
    </source>
</evidence>
<accession>A0ABV3RP20</accession>
<dbReference type="Proteomes" id="UP001556098">
    <property type="component" value="Unassembled WGS sequence"/>
</dbReference>
<keyword evidence="3" id="KW-1185">Reference proteome</keyword>
<keyword evidence="1" id="KW-1133">Transmembrane helix</keyword>
<dbReference type="EMBL" id="JBFNXX010000010">
    <property type="protein sequence ID" value="MEW9920721.1"/>
    <property type="molecule type" value="Genomic_DNA"/>
</dbReference>
<reference evidence="2 3" key="1">
    <citation type="submission" date="2024-07" db="EMBL/GenBank/DDBJ databases">
        <title>Marimonas sp.nov., isolated from tidal-flat sediment.</title>
        <authorList>
            <person name="Jayan J.N."/>
            <person name="Lee S.S."/>
        </authorList>
    </citation>
    <scope>NUCLEOTIDE SEQUENCE [LARGE SCALE GENOMIC DNA]</scope>
    <source>
        <strain evidence="2 3">MJW-29</strain>
    </source>
</reference>
<keyword evidence="1" id="KW-0472">Membrane</keyword>
<organism evidence="2 3">
    <name type="scientific">Sulfitobacter sediminis</name>
    <dbReference type="NCBI Taxonomy" id="3234186"/>
    <lineage>
        <taxon>Bacteria</taxon>
        <taxon>Pseudomonadati</taxon>
        <taxon>Pseudomonadota</taxon>
        <taxon>Alphaproteobacteria</taxon>
        <taxon>Rhodobacterales</taxon>
        <taxon>Roseobacteraceae</taxon>
        <taxon>Sulfitobacter</taxon>
    </lineage>
</organism>
<keyword evidence="1" id="KW-0812">Transmembrane</keyword>
<evidence type="ECO:0000256" key="1">
    <source>
        <dbReference type="SAM" id="Phobius"/>
    </source>
</evidence>
<gene>
    <name evidence="2" type="ORF">AB2B41_13990</name>
</gene>
<feature type="transmembrane region" description="Helical" evidence="1">
    <location>
        <begin position="149"/>
        <end position="171"/>
    </location>
</feature>
<sequence>MQSIELAERNFGDGQSSQPAELRALNTTISGMNNDALLLALKGSGQAYAFGDLRNFLTQLKFLSAAAHQGRYQFTDQMAEDLRRARTVADTACGSATSAGAASNAATQGDAATAARGTYKSLELGSREKPVLTLAQREFLQQSFQFGTLARLFTGIAGAAALALLAHYGLLVARVLRRNRRICEVPAELHCMMEAVPGRITVLGRYGCVFTPDAPDLFDPLAGISAGTYCTVRPTDAELGAKLMRDLSDDCSLLFTTPLDLPQMRDLLAASEIPARYDFSVIKGTSRATRRFGIGRMPQA</sequence>
<protein>
    <submittedName>
        <fullName evidence="2">Uncharacterized protein</fullName>
    </submittedName>
</protein>